<accession>A0A1G7JW28</accession>
<name>A0A1G7JW28_9RHOB</name>
<feature type="signal peptide" evidence="1">
    <location>
        <begin position="1"/>
        <end position="22"/>
    </location>
</feature>
<dbReference type="PANTHER" id="PTHR31528">
    <property type="entry name" value="4-AMINO-5-HYDROXYMETHYL-2-METHYLPYRIMIDINE PHOSPHATE SYNTHASE THI11-RELATED"/>
    <property type="match status" value="1"/>
</dbReference>
<dbReference type="InterPro" id="IPR027939">
    <property type="entry name" value="NMT1/THI5"/>
</dbReference>
<dbReference type="Pfam" id="PF09084">
    <property type="entry name" value="NMT1"/>
    <property type="match status" value="1"/>
</dbReference>
<evidence type="ECO:0000313" key="3">
    <source>
        <dbReference type="EMBL" id="SDF29031.1"/>
    </source>
</evidence>
<feature type="domain" description="SsuA/THI5-like" evidence="2">
    <location>
        <begin position="42"/>
        <end position="256"/>
    </location>
</feature>
<dbReference type="GO" id="GO:0009228">
    <property type="term" value="P:thiamine biosynthetic process"/>
    <property type="evidence" value="ECO:0007669"/>
    <property type="project" value="InterPro"/>
</dbReference>
<dbReference type="SUPFAM" id="SSF53850">
    <property type="entry name" value="Periplasmic binding protein-like II"/>
    <property type="match status" value="1"/>
</dbReference>
<evidence type="ECO:0000256" key="1">
    <source>
        <dbReference type="SAM" id="SignalP"/>
    </source>
</evidence>
<dbReference type="Gene3D" id="3.40.190.10">
    <property type="entry name" value="Periplasmic binding protein-like II"/>
    <property type="match status" value="2"/>
</dbReference>
<organism evidence="3 4">
    <name type="scientific">Salipiger thiooxidans</name>
    <dbReference type="NCBI Taxonomy" id="282683"/>
    <lineage>
        <taxon>Bacteria</taxon>
        <taxon>Pseudomonadati</taxon>
        <taxon>Pseudomonadota</taxon>
        <taxon>Alphaproteobacteria</taxon>
        <taxon>Rhodobacterales</taxon>
        <taxon>Roseobacteraceae</taxon>
        <taxon>Salipiger</taxon>
    </lineage>
</organism>
<reference evidence="4" key="1">
    <citation type="submission" date="2016-10" db="EMBL/GenBank/DDBJ databases">
        <authorList>
            <person name="Varghese N."/>
            <person name="Submissions S."/>
        </authorList>
    </citation>
    <scope>NUCLEOTIDE SEQUENCE [LARGE SCALE GENOMIC DNA]</scope>
    <source>
        <strain evidence="4">DSM 10146</strain>
    </source>
</reference>
<dbReference type="PANTHER" id="PTHR31528:SF15">
    <property type="entry name" value="RIBOFLAVIN-BINDING PROTEIN RIBY"/>
    <property type="match status" value="1"/>
</dbReference>
<evidence type="ECO:0000313" key="4">
    <source>
        <dbReference type="Proteomes" id="UP000198994"/>
    </source>
</evidence>
<dbReference type="EMBL" id="FNAV01000016">
    <property type="protein sequence ID" value="SDF29031.1"/>
    <property type="molecule type" value="Genomic_DNA"/>
</dbReference>
<feature type="chain" id="PRO_5011729711" evidence="1">
    <location>
        <begin position="23"/>
        <end position="339"/>
    </location>
</feature>
<dbReference type="STRING" id="282683.SAMN04488105_11679"/>
<dbReference type="Proteomes" id="UP000198994">
    <property type="component" value="Unassembled WGS sequence"/>
</dbReference>
<keyword evidence="1" id="KW-0732">Signal</keyword>
<protein>
    <submittedName>
        <fullName evidence="3">NitT/TauT family transport system substrate-binding protein</fullName>
    </submittedName>
</protein>
<dbReference type="InterPro" id="IPR015168">
    <property type="entry name" value="SsuA/THI5"/>
</dbReference>
<gene>
    <name evidence="3" type="ORF">SAMN04488105_11679</name>
</gene>
<dbReference type="OrthoDB" id="9815602at2"/>
<dbReference type="AlphaFoldDB" id="A0A1G7JW28"/>
<evidence type="ECO:0000259" key="2">
    <source>
        <dbReference type="Pfam" id="PF09084"/>
    </source>
</evidence>
<keyword evidence="4" id="KW-1185">Reference proteome</keyword>
<sequence length="339" mass="35599">MFNRLVAAAFAASVAITGAAGAVSAQTSMPFALDWKFEGPAAPYFLAVDSGLFSDAGLEVEISEGKGSLDAIPKVATGAFPVGFADINSLMRFLDQNPGAPVTAIMMIYDKPPFAVVGRKSLGVETAKDLEGKVLGAPPPDGAWAQFPIFAAENGLDMEQITVEPVGFPTREPMLAEGQVAAVTGFSFSSTLNLKRLGVPEDDLSVILMADNGVDLYGNAIIVNTDFAAENAEAVTGFLTAIAAGWRAAIVDPDAAIEALIERNPAADADLEKERLQMAIDDNVLTDFVAENGLGGIDADRMASAIEQTATVYEFTSEPDAALYFDDSYLPAADSRMLK</sequence>
<proteinExistence type="predicted"/>